<sequence>MRIALFVNSLAGGGGERAQVMLANALAARGHDVELIVVSRAGPNEALVSPSVRITDLGTGRAVWSLPKLIRALRDSRPDILVSAMAAANVLSALAGQVLRQLPMIAIEHGDMNAVYHFEKKQFAARMAYMITPWVYSRFARIFCVDQSSLLSVAAFTRRQDLPLSVMPNAVIGDDIDLMTAQDVDHRWMADDVPVFLNIGRMVDQKNHSLLLQAFARVVAKRPARLIILGDGPLRMELERESHELGVQDYIDMPGFHNPFPFLASASALVLSSRWEALPTVVIEALYVGCPVVVTKASMGTLELVGFGRYGRIAEQESPEALAQEMLAALDAKVDKTSLHSQGARYSGSAVASIYEREFAVVISEATGGDGSWMPTLRA</sequence>
<dbReference type="InterPro" id="IPR001296">
    <property type="entry name" value="Glyco_trans_1"/>
</dbReference>
<dbReference type="AlphaFoldDB" id="A0A1B2EAK8"/>
<proteinExistence type="predicted"/>
<evidence type="ECO:0000313" key="3">
    <source>
        <dbReference type="EMBL" id="ANY76922.1"/>
    </source>
</evidence>
<dbReference type="Pfam" id="PF13439">
    <property type="entry name" value="Glyco_transf_4"/>
    <property type="match status" value="1"/>
</dbReference>
<dbReference type="EMBL" id="CP016616">
    <property type="protein sequence ID" value="ANY76922.1"/>
    <property type="molecule type" value="Genomic_DNA"/>
</dbReference>
<dbReference type="Gene3D" id="3.40.50.2000">
    <property type="entry name" value="Glycogen Phosphorylase B"/>
    <property type="match status" value="2"/>
</dbReference>
<organism evidence="3">
    <name type="scientific">Microvirga ossetica</name>
    <dbReference type="NCBI Taxonomy" id="1882682"/>
    <lineage>
        <taxon>Bacteria</taxon>
        <taxon>Pseudomonadati</taxon>
        <taxon>Pseudomonadota</taxon>
        <taxon>Alphaproteobacteria</taxon>
        <taxon>Hyphomicrobiales</taxon>
        <taxon>Methylobacteriaceae</taxon>
        <taxon>Microvirga</taxon>
    </lineage>
</organism>
<protein>
    <recommendedName>
        <fullName evidence="4">Glycosyl transferase</fullName>
    </recommendedName>
</protein>
<dbReference type="InterPro" id="IPR028098">
    <property type="entry name" value="Glyco_trans_4-like_N"/>
</dbReference>
<evidence type="ECO:0008006" key="4">
    <source>
        <dbReference type="Google" id="ProtNLM"/>
    </source>
</evidence>
<reference evidence="3" key="1">
    <citation type="submission" date="2016-07" db="EMBL/GenBank/DDBJ databases">
        <title>Microvirga ossetica sp. nov. a new species of rhizobia isolated from root nodules of the legume species Vicia alpestris Steven originated from North Ossetia region in the Caucasus.</title>
        <authorList>
            <person name="Safronova V.I."/>
            <person name="Kuznetsova I.G."/>
            <person name="Sazanova A.L."/>
            <person name="Belimov A."/>
            <person name="Andronov E."/>
            <person name="Osledkin Y.S."/>
            <person name="Onishchuk O.P."/>
            <person name="Kurchak O.N."/>
            <person name="Shaposhnikov A.I."/>
            <person name="Willems A."/>
            <person name="Tikhonovich I.A."/>
        </authorList>
    </citation>
    <scope>NUCLEOTIDE SEQUENCE [LARGE SCALE GENOMIC DNA]</scope>
    <source>
        <strain evidence="3">V5/3M</strain>
    </source>
</reference>
<dbReference type="KEGG" id="moc:BB934_00750"/>
<dbReference type="PANTHER" id="PTHR12526">
    <property type="entry name" value="GLYCOSYLTRANSFERASE"/>
    <property type="match status" value="1"/>
</dbReference>
<evidence type="ECO:0000259" key="2">
    <source>
        <dbReference type="Pfam" id="PF13439"/>
    </source>
</evidence>
<name>A0A1B2EAK8_9HYPH</name>
<accession>A0A1B2EAK8</accession>
<evidence type="ECO:0000259" key="1">
    <source>
        <dbReference type="Pfam" id="PF00534"/>
    </source>
</evidence>
<dbReference type="Pfam" id="PF00534">
    <property type="entry name" value="Glycos_transf_1"/>
    <property type="match status" value="1"/>
</dbReference>
<dbReference type="GO" id="GO:0016757">
    <property type="term" value="F:glycosyltransferase activity"/>
    <property type="evidence" value="ECO:0007669"/>
    <property type="project" value="InterPro"/>
</dbReference>
<dbReference type="CDD" id="cd03811">
    <property type="entry name" value="GT4_GT28_WabH-like"/>
    <property type="match status" value="1"/>
</dbReference>
<dbReference type="SUPFAM" id="SSF53756">
    <property type="entry name" value="UDP-Glycosyltransferase/glycogen phosphorylase"/>
    <property type="match status" value="1"/>
</dbReference>
<feature type="domain" description="Glycosyltransferase subfamily 4-like N-terminal" evidence="2">
    <location>
        <begin position="13"/>
        <end position="171"/>
    </location>
</feature>
<feature type="domain" description="Glycosyl transferase family 1" evidence="1">
    <location>
        <begin position="191"/>
        <end position="333"/>
    </location>
</feature>
<gene>
    <name evidence="3" type="ORF">BB934_00750</name>
</gene>